<name>A0AAW0KQY8_QUESU</name>
<feature type="domain" description="Phorbol-ester/DAG-type" evidence="4">
    <location>
        <begin position="186"/>
        <end position="236"/>
    </location>
</feature>
<evidence type="ECO:0000259" key="4">
    <source>
        <dbReference type="SMART" id="SM00109"/>
    </source>
</evidence>
<dbReference type="PANTHER" id="PTHR46288:SF27">
    <property type="entry name" value="CYSTEINE_HISTIDINE-RICH C1 DOMAIN FAMILY PROTEIN"/>
    <property type="match status" value="1"/>
</dbReference>
<keyword evidence="2" id="KW-0677">Repeat</keyword>
<organism evidence="5 6">
    <name type="scientific">Quercus suber</name>
    <name type="common">Cork oak</name>
    <dbReference type="NCBI Taxonomy" id="58331"/>
    <lineage>
        <taxon>Eukaryota</taxon>
        <taxon>Viridiplantae</taxon>
        <taxon>Streptophyta</taxon>
        <taxon>Embryophyta</taxon>
        <taxon>Tracheophyta</taxon>
        <taxon>Spermatophyta</taxon>
        <taxon>Magnoliopsida</taxon>
        <taxon>eudicotyledons</taxon>
        <taxon>Gunneridae</taxon>
        <taxon>Pentapetalae</taxon>
        <taxon>rosids</taxon>
        <taxon>fabids</taxon>
        <taxon>Fagales</taxon>
        <taxon>Fagaceae</taxon>
        <taxon>Quercus</taxon>
    </lineage>
</organism>
<comment type="caution">
    <text evidence="5">The sequence shown here is derived from an EMBL/GenBank/DDBJ whole genome shotgun (WGS) entry which is preliminary data.</text>
</comment>
<dbReference type="InterPro" id="IPR004146">
    <property type="entry name" value="DC1"/>
</dbReference>
<dbReference type="Proteomes" id="UP000237347">
    <property type="component" value="Unassembled WGS sequence"/>
</dbReference>
<evidence type="ECO:0000256" key="3">
    <source>
        <dbReference type="ARBA" id="ARBA00022833"/>
    </source>
</evidence>
<feature type="domain" description="Phorbol-ester/DAG-type" evidence="4">
    <location>
        <begin position="332"/>
        <end position="386"/>
    </location>
</feature>
<dbReference type="Pfam" id="PF03107">
    <property type="entry name" value="C1_2"/>
    <property type="match status" value="2"/>
</dbReference>
<dbReference type="AlphaFoldDB" id="A0AAW0KQY8"/>
<reference evidence="5 6" key="1">
    <citation type="journal article" date="2018" name="Sci. Data">
        <title>The draft genome sequence of cork oak.</title>
        <authorList>
            <person name="Ramos A.M."/>
            <person name="Usie A."/>
            <person name="Barbosa P."/>
            <person name="Barros P.M."/>
            <person name="Capote T."/>
            <person name="Chaves I."/>
            <person name="Simoes F."/>
            <person name="Abreu I."/>
            <person name="Carrasquinho I."/>
            <person name="Faro C."/>
            <person name="Guimaraes J.B."/>
            <person name="Mendonca D."/>
            <person name="Nobrega F."/>
            <person name="Rodrigues L."/>
            <person name="Saibo N.J.M."/>
            <person name="Varela M.C."/>
            <person name="Egas C."/>
            <person name="Matos J."/>
            <person name="Miguel C.M."/>
            <person name="Oliveira M.M."/>
            <person name="Ricardo C.P."/>
            <person name="Goncalves S."/>
        </authorList>
    </citation>
    <scope>NUCLEOTIDE SEQUENCE [LARGE SCALE GENOMIC DNA]</scope>
    <source>
        <strain evidence="6">cv. HL8</strain>
    </source>
</reference>
<evidence type="ECO:0000256" key="2">
    <source>
        <dbReference type="ARBA" id="ARBA00022737"/>
    </source>
</evidence>
<dbReference type="SUPFAM" id="SSF57889">
    <property type="entry name" value="Cysteine-rich domain"/>
    <property type="match status" value="3"/>
</dbReference>
<accession>A0AAW0KQY8</accession>
<keyword evidence="6" id="KW-1185">Reference proteome</keyword>
<evidence type="ECO:0000313" key="5">
    <source>
        <dbReference type="EMBL" id="KAK7840959.1"/>
    </source>
</evidence>
<proteinExistence type="predicted"/>
<dbReference type="EMBL" id="PKMF04000251">
    <property type="protein sequence ID" value="KAK7840959.1"/>
    <property type="molecule type" value="Genomic_DNA"/>
</dbReference>
<dbReference type="SMART" id="SM00109">
    <property type="entry name" value="C1"/>
    <property type="match status" value="3"/>
</dbReference>
<dbReference type="InterPro" id="IPR046349">
    <property type="entry name" value="C1-like_sf"/>
</dbReference>
<sequence length="431" mass="50132">MSQIRKSHFSQIEAFDYYLREPRAKGEAKIQDLDLSSHFLLLRDIRNDETVICDVCEESLMDNTYRCKDCNFNVDVLCAKLQPEIQLSIHPNHPLTLLQLSETQTEFHFFCDFGNNRCHSDKRTFRCKRCNFKIDRDCALMLLNSKHIKHKERIESTVRREEKCVMARPIVATDVISSFTNHVPKHPLTLHSGTTKERERCDFCNLICQSLTFRCDSCNFKIHFRYARMLNRYNDCDAPSKYVRNSTYRHSLSLSLSNTNMNDVSKHIQNTWIHNHPFSIVYHSHKSTYHGCIACGQHCNGPTYVCFLCRFSLHESCLELLQRVYQNSFHKHPLVIIEKSLYNFAICSACGEPCLDPIYICLTCMFYFHELCLALPQEIQHFSHPCPLRQEIISLHAEPVKKVTPSSPSIVENVVSTLMLNVLKITITNIP</sequence>
<keyword evidence="3" id="KW-0862">Zinc</keyword>
<dbReference type="GO" id="GO:0046872">
    <property type="term" value="F:metal ion binding"/>
    <property type="evidence" value="ECO:0007669"/>
    <property type="project" value="UniProtKB-KW"/>
</dbReference>
<dbReference type="Gene3D" id="3.30.60.20">
    <property type="match status" value="1"/>
</dbReference>
<evidence type="ECO:0000313" key="6">
    <source>
        <dbReference type="Proteomes" id="UP000237347"/>
    </source>
</evidence>
<evidence type="ECO:0000256" key="1">
    <source>
        <dbReference type="ARBA" id="ARBA00022723"/>
    </source>
</evidence>
<gene>
    <name evidence="5" type="ORF">CFP56_016087</name>
</gene>
<dbReference type="PANTHER" id="PTHR46288">
    <property type="entry name" value="PHORBOL-ESTER/DAG-TYPE DOMAIN-CONTAINING PROTEIN"/>
    <property type="match status" value="1"/>
</dbReference>
<feature type="domain" description="Phorbol-ester/DAG-type" evidence="4">
    <location>
        <begin position="38"/>
        <end position="84"/>
    </location>
</feature>
<keyword evidence="1" id="KW-0479">Metal-binding</keyword>
<dbReference type="InterPro" id="IPR002219">
    <property type="entry name" value="PKC_DAG/PE"/>
</dbReference>
<protein>
    <recommendedName>
        <fullName evidence="4">Phorbol-ester/DAG-type domain-containing protein</fullName>
    </recommendedName>
</protein>